<dbReference type="InterPro" id="IPR016181">
    <property type="entry name" value="Acyl_CoA_acyltransferase"/>
</dbReference>
<dbReference type="EMBL" id="POUD01000161">
    <property type="protein sequence ID" value="PZG13290.1"/>
    <property type="molecule type" value="Genomic_DNA"/>
</dbReference>
<name>A0A2W2EI35_9ACTN</name>
<evidence type="ECO:0000313" key="1">
    <source>
        <dbReference type="EMBL" id="PZG13290.1"/>
    </source>
</evidence>
<dbReference type="AlphaFoldDB" id="A0A2W2EI35"/>
<organism evidence="1 2">
    <name type="scientific">Nonomuraea aridisoli</name>
    <dbReference type="NCBI Taxonomy" id="2070368"/>
    <lineage>
        <taxon>Bacteria</taxon>
        <taxon>Bacillati</taxon>
        <taxon>Actinomycetota</taxon>
        <taxon>Actinomycetes</taxon>
        <taxon>Streptosporangiales</taxon>
        <taxon>Streptosporangiaceae</taxon>
        <taxon>Nonomuraea</taxon>
    </lineage>
</organism>
<reference evidence="1 2" key="1">
    <citation type="submission" date="2018-01" db="EMBL/GenBank/DDBJ databases">
        <title>Draft genome sequence of Nonomuraea sp. KC333.</title>
        <authorList>
            <person name="Sahin N."/>
            <person name="Saygin H."/>
            <person name="Ay H."/>
        </authorList>
    </citation>
    <scope>NUCLEOTIDE SEQUENCE [LARGE SCALE GENOMIC DNA]</scope>
    <source>
        <strain evidence="1 2">KC333</strain>
    </source>
</reference>
<dbReference type="GO" id="GO:0016740">
    <property type="term" value="F:transferase activity"/>
    <property type="evidence" value="ECO:0007669"/>
    <property type="project" value="UniProtKB-KW"/>
</dbReference>
<keyword evidence="1" id="KW-0808">Transferase</keyword>
<dbReference type="Proteomes" id="UP000249304">
    <property type="component" value="Unassembled WGS sequence"/>
</dbReference>
<accession>A0A2W2EI35</accession>
<dbReference type="SUPFAM" id="SSF55729">
    <property type="entry name" value="Acyl-CoA N-acyltransferases (Nat)"/>
    <property type="match status" value="1"/>
</dbReference>
<keyword evidence="2" id="KW-1185">Reference proteome</keyword>
<dbReference type="Gene3D" id="3.40.630.30">
    <property type="match status" value="1"/>
</dbReference>
<gene>
    <name evidence="1" type="ORF">C1J01_30470</name>
</gene>
<dbReference type="OrthoDB" id="342444at2"/>
<comment type="caution">
    <text evidence="1">The sequence shown here is derived from an EMBL/GenBank/DDBJ whole genome shotgun (WGS) entry which is preliminary data.</text>
</comment>
<evidence type="ECO:0000313" key="2">
    <source>
        <dbReference type="Proteomes" id="UP000249304"/>
    </source>
</evidence>
<protein>
    <submittedName>
        <fullName evidence="1">N-acetyltransferase</fullName>
    </submittedName>
</protein>
<proteinExistence type="predicted"/>
<sequence>MIHMALQITTLAERPGFAPALWDMDHTWHEFVLNDPVADLFYAVATTTYADYVLVADDDAEPGRMVARACMMPYLAKGDELPDDGWDAVIRSGWLARERGEKPDAISALEITVRRDLLGTGLSGRMLAAMREHAARLGHRELVAPVRPNNKHLEPHTPMTEYAWRTREDGLPHDPWLRVHARAGGRIVKVAPRSMTVSGTLDEWRAWTGLPFDRTGAIEVPGALTPVHCDVPHDHAVYVEPNVWVSHDLT</sequence>